<reference evidence="2 3" key="1">
    <citation type="submission" date="2014-11" db="EMBL/GenBank/DDBJ databases">
        <authorList>
            <person name="Zhu J."/>
            <person name="Qi W."/>
            <person name="Song R."/>
        </authorList>
    </citation>
    <scope>NUCLEOTIDE SEQUENCE [LARGE SCALE GENOMIC DNA]</scope>
</reference>
<accession>A0A0G4EU56</accession>
<feature type="compositionally biased region" description="Acidic residues" evidence="1">
    <location>
        <begin position="162"/>
        <end position="175"/>
    </location>
</feature>
<feature type="compositionally biased region" description="Gly residues" evidence="1">
    <location>
        <begin position="151"/>
        <end position="161"/>
    </location>
</feature>
<gene>
    <name evidence="2" type="ORF">Vbra_8221</name>
</gene>
<dbReference type="EMBL" id="CDMY01000314">
    <property type="protein sequence ID" value="CEM01942.1"/>
    <property type="molecule type" value="Genomic_DNA"/>
</dbReference>
<feature type="region of interest" description="Disordered" evidence="1">
    <location>
        <begin position="115"/>
        <end position="192"/>
    </location>
</feature>
<evidence type="ECO:0000313" key="3">
    <source>
        <dbReference type="Proteomes" id="UP000041254"/>
    </source>
</evidence>
<name>A0A0G4EU56_VITBC</name>
<organism evidence="2 3">
    <name type="scientific">Vitrella brassicaformis (strain CCMP3155)</name>
    <dbReference type="NCBI Taxonomy" id="1169540"/>
    <lineage>
        <taxon>Eukaryota</taxon>
        <taxon>Sar</taxon>
        <taxon>Alveolata</taxon>
        <taxon>Colpodellida</taxon>
        <taxon>Vitrellaceae</taxon>
        <taxon>Vitrella</taxon>
    </lineage>
</organism>
<dbReference type="VEuPathDB" id="CryptoDB:Vbra_8221"/>
<proteinExistence type="predicted"/>
<evidence type="ECO:0000313" key="2">
    <source>
        <dbReference type="EMBL" id="CEM01942.1"/>
    </source>
</evidence>
<protein>
    <submittedName>
        <fullName evidence="2">Uncharacterized protein</fullName>
    </submittedName>
</protein>
<dbReference type="AlphaFoldDB" id="A0A0G4EU56"/>
<keyword evidence="3" id="KW-1185">Reference proteome</keyword>
<sequence>MGMVYANVEYDGISNFSLTRRSSFNRQDPRLYQLEGSMLCCNDGLREYHLHDEDVNHVHWVEEECVGYEREFPAEAARAAQQPFHGVDDCGGTYISFSDALDGYAAFMATESIDAGDGQGRQRQDSAQRNSGRDAAGGGSGVDAGDANDGNDGGATANGGGGEDDGDDDGGEDAGADGGGGGARGRHAPTQRPIGIRPLCMVHPTTVHGATVPAVPCPANHQFGDLWLFGRMVTVSPVLWRLMMERLKVVHEPVGSGAANPGDGDEVMDVHAAERAWLTDAANFAVGVIERRATRTERSHGRGRQARATYTNFTSWFAGLSTRPAFSSNMLFAVCGMHPWDGVLTVPWLLARRGGIALEGVRHAMTFSQGVAALSEADRAAFDWSTAAFARCVFARHPEVVILMNNSQPSEDGVDPGMLEKIATSFDLFDEAYDLVCIASVLPRESSVQLSRQQRRYAADSYQTCALMRWGADHPGWWFASDGHAPQRAWSLRANEAVESCALRVLTSWTSMMFARRAASIRTDAQVRLRELTSGQSIVRCHQHDNHYLTVLSPLSLLQESVGCCYPPFDASLDSVELRPATCQAKVVRYCCPFKTHWGSRVSREVGEAESEEDVGYRLLCYRLGASQRQCESENAVGMATGAAADVDMNVDGDGGGGHQDGAPEEDTWHAEVEWDIISECLRNCALDEEPVDPQDAADRAEHAAWEQVVADAVTDVGPADFGTEDATDDRLLDVDSSQLPLYSISPHGDRIWAHLLFNPCFRLLRRLKKGDSKIKLIASAMKHFKLRIRDHCLRTAANENYIGFMYNIYINMELSHTHSALVLDRGTEYMKQRQDSTREVIETALPMDASEARRRVRELSAWTEVESGVTNERISSEELLNDLVTGKELPTYFYTVTLNMRRQFGFAVLYNRILERFTDDAGNQDEDAIQSYMPMLLRCWNRVLKYIIRYMRESGVAGEVIKEWVRCQPRLFPGYKPGSWL</sequence>
<dbReference type="InParanoid" id="A0A0G4EU56"/>
<dbReference type="Proteomes" id="UP000041254">
    <property type="component" value="Unassembled WGS sequence"/>
</dbReference>
<evidence type="ECO:0000256" key="1">
    <source>
        <dbReference type="SAM" id="MobiDB-lite"/>
    </source>
</evidence>